<reference evidence="2 3" key="1">
    <citation type="submission" date="2014-07" db="EMBL/GenBank/DDBJ databases">
        <authorList>
            <person name="Wibberg Daniel"/>
        </authorList>
    </citation>
    <scope>NUCLEOTIDE SEQUENCE [LARGE SCALE GENOMIC DNA]</scope>
</reference>
<dbReference type="PANTHER" id="PTHR37826:SF2">
    <property type="entry name" value="ZINC-RIBBON DOMAIN-CONTAINING PROTEIN"/>
    <property type="match status" value="1"/>
</dbReference>
<dbReference type="CDD" id="cd03408">
    <property type="entry name" value="SPFH_like_u1"/>
    <property type="match status" value="1"/>
</dbReference>
<gene>
    <name evidence="2" type="primary">ydjI</name>
    <name evidence="2" type="ORF">BT1A1_1891</name>
</gene>
<dbReference type="EMBL" id="CCRF01000059">
    <property type="protein sequence ID" value="CEE01713.1"/>
    <property type="molecule type" value="Genomic_DNA"/>
</dbReference>
<dbReference type="InterPro" id="IPR036013">
    <property type="entry name" value="Band_7/SPFH_dom_sf"/>
</dbReference>
<accession>A0A090IZ45</accession>
<protein>
    <recommendedName>
        <fullName evidence="1">SPFH domain-containing protein</fullName>
    </recommendedName>
</protein>
<dbReference type="Pfam" id="PF13421">
    <property type="entry name" value="Band_7_1"/>
    <property type="match status" value="1"/>
</dbReference>
<dbReference type="InterPro" id="IPR033880">
    <property type="entry name" value="SPFH_YdjI"/>
</dbReference>
<name>A0A090IZ45_9BACI</name>
<dbReference type="Proteomes" id="UP000040576">
    <property type="component" value="Unassembled WGS sequence"/>
</dbReference>
<sequence>MAFFKNQFANVVEWEEFRDDMIFWKWSNREIKKGSKLIIRPGQDAIFLYNGKIEGIFKDEGDYNIESEIIPFLSTLKGFKFGFNSGIRIEVLFVNTKEFTVKWGTKNAINIPTPGMPGGMPIRANGTFQFKVNDYVALIDKIAGVKSSYFVDDVKIRITAILDQLLMRWISKEGKDMFNLQANAHEIAKGIKDDLDMEVIDDGLTITGFTIMSFNYPKEIQDMINKNASFGMVGDMKKYQQVSILDGMSSGKTSGGGAASDVAGMMMGMNMAKEMIKNMEGDEKDGAKSVEQTPPPTDTAKKVNFCPNCGEKNTGTKFCPNCGYKLA</sequence>
<dbReference type="AlphaFoldDB" id="A0A090IZ45"/>
<dbReference type="SUPFAM" id="SSF117892">
    <property type="entry name" value="Band 7/SPFH domain"/>
    <property type="match status" value="1"/>
</dbReference>
<dbReference type="PANTHER" id="PTHR37826">
    <property type="entry name" value="FLOTILLIN BAND_7_5 DOMAIN PROTEIN"/>
    <property type="match status" value="1"/>
</dbReference>
<evidence type="ECO:0000259" key="1">
    <source>
        <dbReference type="Pfam" id="PF13421"/>
    </source>
</evidence>
<keyword evidence="3" id="KW-1185">Reference proteome</keyword>
<organism evidence="2 3">
    <name type="scientific">Caldibacillus thermoamylovorans</name>
    <dbReference type="NCBI Taxonomy" id="35841"/>
    <lineage>
        <taxon>Bacteria</taxon>
        <taxon>Bacillati</taxon>
        <taxon>Bacillota</taxon>
        <taxon>Bacilli</taxon>
        <taxon>Bacillales</taxon>
        <taxon>Bacillaceae</taxon>
        <taxon>Caldibacillus</taxon>
    </lineage>
</organism>
<feature type="domain" description="SPFH" evidence="1">
    <location>
        <begin position="27"/>
        <end position="231"/>
    </location>
</feature>
<proteinExistence type="predicted"/>
<evidence type="ECO:0000313" key="3">
    <source>
        <dbReference type="Proteomes" id="UP000040576"/>
    </source>
</evidence>
<evidence type="ECO:0000313" key="2">
    <source>
        <dbReference type="EMBL" id="CEE01713.1"/>
    </source>
</evidence>
<dbReference type="RefSeq" id="WP_034770412.1">
    <property type="nucleotide sequence ID" value="NZ_CCRF01000059.1"/>
</dbReference>